<dbReference type="Pfam" id="PF12796">
    <property type="entry name" value="Ank_2"/>
    <property type="match status" value="3"/>
</dbReference>
<feature type="repeat" description="ANK" evidence="3">
    <location>
        <begin position="99"/>
        <end position="128"/>
    </location>
</feature>
<organism evidence="4">
    <name type="scientific">Diabrotica virgifera virgifera</name>
    <name type="common">western corn rootworm</name>
    <dbReference type="NCBI Taxonomy" id="50390"/>
    <lineage>
        <taxon>Eukaryota</taxon>
        <taxon>Metazoa</taxon>
        <taxon>Ecdysozoa</taxon>
        <taxon>Arthropoda</taxon>
        <taxon>Hexapoda</taxon>
        <taxon>Insecta</taxon>
        <taxon>Pterygota</taxon>
        <taxon>Neoptera</taxon>
        <taxon>Endopterygota</taxon>
        <taxon>Coleoptera</taxon>
        <taxon>Polyphaga</taxon>
        <taxon>Cucujiformia</taxon>
        <taxon>Chrysomeloidea</taxon>
        <taxon>Chrysomelidae</taxon>
        <taxon>Galerucinae</taxon>
        <taxon>Diabroticina</taxon>
        <taxon>Diabroticites</taxon>
        <taxon>Diabrotica</taxon>
    </lineage>
</organism>
<evidence type="ECO:0000256" key="3">
    <source>
        <dbReference type="PROSITE-ProRule" id="PRU00023"/>
    </source>
</evidence>
<accession>A0A6P7GZ23</accession>
<dbReference type="PROSITE" id="PS50297">
    <property type="entry name" value="ANK_REP_REGION"/>
    <property type="match status" value="3"/>
</dbReference>
<evidence type="ECO:0000256" key="2">
    <source>
        <dbReference type="ARBA" id="ARBA00023043"/>
    </source>
</evidence>
<dbReference type="PRINTS" id="PR01415">
    <property type="entry name" value="ANKYRIN"/>
</dbReference>
<dbReference type="SUPFAM" id="SSF48403">
    <property type="entry name" value="Ankyrin repeat"/>
    <property type="match status" value="1"/>
</dbReference>
<dbReference type="RefSeq" id="XP_028149040.1">
    <property type="nucleotide sequence ID" value="XM_028293239.1"/>
</dbReference>
<sequence length="262" mass="28382">MKEVTQAIRAQPNIKASAIGNFPSELDVCELLLENEADVDHCDHGGRSPLWAAASMGHAPVVALLLFWGCCIDSMDSEGRTVLSVAAAQDLEVSIYILSVFRLAALEGHYDIVQILVSNAADIDSKDADGRSTLYVLALDNRLAMSKYFLQQGADVETRDLEGRTPLHVSSWQGHTEMVSLLLTYGKAQVDACDLENRTALHSASWQGHSDIVKMLLEHGAMPDHTCNQGATALGIAAQEGHELCVVWLLPALPNLELKPEA</sequence>
<dbReference type="PANTHER" id="PTHR24198">
    <property type="entry name" value="ANKYRIN REPEAT AND PROTEIN KINASE DOMAIN-CONTAINING PROTEIN"/>
    <property type="match status" value="1"/>
</dbReference>
<dbReference type="AlphaFoldDB" id="A0A6P7GZ23"/>
<protein>
    <submittedName>
        <fullName evidence="4">Ankyrin repeat domain-containing protein 50-like</fullName>
    </submittedName>
</protein>
<dbReference type="InterPro" id="IPR002110">
    <property type="entry name" value="Ankyrin_rpt"/>
</dbReference>
<feature type="repeat" description="ANK" evidence="3">
    <location>
        <begin position="162"/>
        <end position="186"/>
    </location>
</feature>
<feature type="repeat" description="ANK" evidence="3">
    <location>
        <begin position="129"/>
        <end position="161"/>
    </location>
</feature>
<dbReference type="Gene3D" id="1.25.40.20">
    <property type="entry name" value="Ankyrin repeat-containing domain"/>
    <property type="match status" value="3"/>
</dbReference>
<reference evidence="4" key="1">
    <citation type="submission" date="2025-08" db="UniProtKB">
        <authorList>
            <consortium name="RefSeq"/>
        </authorList>
    </citation>
    <scope>IDENTIFICATION</scope>
    <source>
        <tissue evidence="4">Whole insect</tissue>
    </source>
</reference>
<dbReference type="InterPro" id="IPR036770">
    <property type="entry name" value="Ankyrin_rpt-contain_sf"/>
</dbReference>
<evidence type="ECO:0000313" key="4">
    <source>
        <dbReference type="RefSeq" id="XP_028149040.1"/>
    </source>
</evidence>
<feature type="repeat" description="ANK" evidence="3">
    <location>
        <begin position="196"/>
        <end position="228"/>
    </location>
</feature>
<dbReference type="InParanoid" id="A0A6P7GZ23"/>
<keyword evidence="2 3" id="KW-0040">ANK repeat</keyword>
<dbReference type="PANTHER" id="PTHR24198:SF165">
    <property type="entry name" value="ANKYRIN REPEAT-CONTAINING PROTEIN-RELATED"/>
    <property type="match status" value="1"/>
</dbReference>
<feature type="repeat" description="ANK" evidence="3">
    <location>
        <begin position="45"/>
        <end position="77"/>
    </location>
</feature>
<evidence type="ECO:0000256" key="1">
    <source>
        <dbReference type="ARBA" id="ARBA00022737"/>
    </source>
</evidence>
<gene>
    <name evidence="4" type="primary">LOC114342429</name>
</gene>
<proteinExistence type="predicted"/>
<keyword evidence="1" id="KW-0677">Repeat</keyword>
<dbReference type="PROSITE" id="PS50088">
    <property type="entry name" value="ANK_REPEAT"/>
    <property type="match status" value="5"/>
</dbReference>
<dbReference type="SMART" id="SM00248">
    <property type="entry name" value="ANK"/>
    <property type="match status" value="6"/>
</dbReference>
<name>A0A6P7GZ23_DIAVI</name>